<keyword evidence="2" id="KW-1185">Reference proteome</keyword>
<dbReference type="EMBL" id="JAAXLS010000064">
    <property type="protein sequence ID" value="NKQ58704.1"/>
    <property type="molecule type" value="Genomic_DNA"/>
</dbReference>
<dbReference type="InterPro" id="IPR038332">
    <property type="entry name" value="PPE_sf"/>
</dbReference>
<evidence type="ECO:0000313" key="1">
    <source>
        <dbReference type="EMBL" id="NKQ58704.1"/>
    </source>
</evidence>
<dbReference type="Proteomes" id="UP000715441">
    <property type="component" value="Unassembled WGS sequence"/>
</dbReference>
<dbReference type="SUPFAM" id="SSF140459">
    <property type="entry name" value="PE/PPE dimer-like"/>
    <property type="match status" value="1"/>
</dbReference>
<evidence type="ECO:0000313" key="2">
    <source>
        <dbReference type="Proteomes" id="UP000715441"/>
    </source>
</evidence>
<comment type="caution">
    <text evidence="1">The sequence shown here is derived from an EMBL/GenBank/DDBJ whole genome shotgun (WGS) entry which is preliminary data.</text>
</comment>
<gene>
    <name evidence="1" type="ORF">HFP15_38260</name>
</gene>
<name>A0ABX1JIN9_9PSEU</name>
<dbReference type="RefSeq" id="WP_168522796.1">
    <property type="nucleotide sequence ID" value="NZ_JAAXLS010000064.1"/>
</dbReference>
<accession>A0ABX1JIN9</accession>
<dbReference type="Gene3D" id="1.20.1260.20">
    <property type="entry name" value="PPE superfamily"/>
    <property type="match status" value="1"/>
</dbReference>
<protein>
    <submittedName>
        <fullName evidence="1">PE-PGRS family protein</fullName>
    </submittedName>
</protein>
<organism evidence="1 2">
    <name type="scientific">Amycolatopsis acididurans</name>
    <dbReference type="NCBI Taxonomy" id="2724524"/>
    <lineage>
        <taxon>Bacteria</taxon>
        <taxon>Bacillati</taxon>
        <taxon>Actinomycetota</taxon>
        <taxon>Actinomycetes</taxon>
        <taxon>Pseudonocardiales</taxon>
        <taxon>Pseudonocardiaceae</taxon>
        <taxon>Amycolatopsis</taxon>
    </lineage>
</organism>
<reference evidence="1 2" key="1">
    <citation type="submission" date="2020-04" db="EMBL/GenBank/DDBJ databases">
        <title>Novel species.</title>
        <authorList>
            <person name="Teo W.F.A."/>
            <person name="Lipun K."/>
            <person name="Srisuk N."/>
            <person name="Duangmal K."/>
        </authorList>
    </citation>
    <scope>NUCLEOTIDE SEQUENCE [LARGE SCALE GENOMIC DNA]</scope>
    <source>
        <strain evidence="1 2">K13G38</strain>
    </source>
</reference>
<sequence length="183" mass="19408">MEQAPEPGRRYESYTHEAMAAEVAAGNDPAAAGQIGQQWAALGERLRESVQALGLMSDRSREAWEGIAGEAVRDTLAKAAGWSEQATEVSYALADAVGQQAGIAARARAEMPAPVPYNPVQMISEAIHGGNFLALLGLSDAMNERYEASEAARLKAIDVMNTRDAALRAAVPARSFDVPPELS</sequence>
<proteinExistence type="predicted"/>